<dbReference type="PROSITE" id="PS51192">
    <property type="entry name" value="HELICASE_ATP_BIND_1"/>
    <property type="match status" value="1"/>
</dbReference>
<organism evidence="5">
    <name type="scientific">Guillardia theta (strain CCMP2712)</name>
    <name type="common">Cryptophyte</name>
    <dbReference type="NCBI Taxonomy" id="905079"/>
    <lineage>
        <taxon>Eukaryota</taxon>
        <taxon>Cryptophyceae</taxon>
        <taxon>Pyrenomonadales</taxon>
        <taxon>Geminigeraceae</taxon>
        <taxon>Guillardia</taxon>
    </lineage>
</organism>
<reference evidence="6" key="3">
    <citation type="submission" date="2015-06" db="UniProtKB">
        <authorList>
            <consortium name="EnsemblProtists"/>
        </authorList>
    </citation>
    <scope>IDENTIFICATION</scope>
</reference>
<dbReference type="Gene3D" id="1.20.120.850">
    <property type="entry name" value="SWI2/SNF2 ATPases, N-terminal domain"/>
    <property type="match status" value="1"/>
</dbReference>
<keyword evidence="7" id="KW-1185">Reference proteome</keyword>
<reference evidence="7" key="2">
    <citation type="submission" date="2012-11" db="EMBL/GenBank/DDBJ databases">
        <authorList>
            <person name="Kuo A."/>
            <person name="Curtis B.A."/>
            <person name="Tanifuji G."/>
            <person name="Burki F."/>
            <person name="Gruber A."/>
            <person name="Irimia M."/>
            <person name="Maruyama S."/>
            <person name="Arias M.C."/>
            <person name="Ball S.G."/>
            <person name="Gile G.H."/>
            <person name="Hirakawa Y."/>
            <person name="Hopkins J.F."/>
            <person name="Rensing S.A."/>
            <person name="Schmutz J."/>
            <person name="Symeonidi A."/>
            <person name="Elias M."/>
            <person name="Eveleigh R.J."/>
            <person name="Herman E.K."/>
            <person name="Klute M.J."/>
            <person name="Nakayama T."/>
            <person name="Obornik M."/>
            <person name="Reyes-Prieto A."/>
            <person name="Armbrust E.V."/>
            <person name="Aves S.J."/>
            <person name="Beiko R.G."/>
            <person name="Coutinho P."/>
            <person name="Dacks J.B."/>
            <person name="Durnford D.G."/>
            <person name="Fast N.M."/>
            <person name="Green B.R."/>
            <person name="Grisdale C."/>
            <person name="Hempe F."/>
            <person name="Henrissat B."/>
            <person name="Hoppner M.P."/>
            <person name="Ishida K.-I."/>
            <person name="Kim E."/>
            <person name="Koreny L."/>
            <person name="Kroth P.G."/>
            <person name="Liu Y."/>
            <person name="Malik S.-B."/>
            <person name="Maier U.G."/>
            <person name="McRose D."/>
            <person name="Mock T."/>
            <person name="Neilson J.A."/>
            <person name="Onodera N.T."/>
            <person name="Poole A.M."/>
            <person name="Pritham E.J."/>
            <person name="Richards T.A."/>
            <person name="Rocap G."/>
            <person name="Roy S.W."/>
            <person name="Sarai C."/>
            <person name="Schaack S."/>
            <person name="Shirato S."/>
            <person name="Slamovits C.H."/>
            <person name="Spencer D.F."/>
            <person name="Suzuki S."/>
            <person name="Worden A.Z."/>
            <person name="Zauner S."/>
            <person name="Barry K."/>
            <person name="Bell C."/>
            <person name="Bharti A.K."/>
            <person name="Crow J.A."/>
            <person name="Grimwood J."/>
            <person name="Kramer R."/>
            <person name="Lindquist E."/>
            <person name="Lucas S."/>
            <person name="Salamov A."/>
            <person name="McFadden G.I."/>
            <person name="Lane C.E."/>
            <person name="Keeling P.J."/>
            <person name="Gray M.W."/>
            <person name="Grigoriev I.V."/>
            <person name="Archibald J.M."/>
        </authorList>
    </citation>
    <scope>NUCLEOTIDE SEQUENCE</scope>
    <source>
        <strain evidence="7">CCMP2712</strain>
    </source>
</reference>
<dbReference type="EnsemblProtists" id="EKX49058">
    <property type="protein sequence ID" value="EKX49058"/>
    <property type="gene ID" value="GUITHDRAFT_52900"/>
</dbReference>
<evidence type="ECO:0000259" key="4">
    <source>
        <dbReference type="PROSITE" id="PS51194"/>
    </source>
</evidence>
<dbReference type="GO" id="GO:0007131">
    <property type="term" value="P:reciprocal meiotic recombination"/>
    <property type="evidence" value="ECO:0007669"/>
    <property type="project" value="TreeGrafter"/>
</dbReference>
<feature type="domain" description="Helicase ATP-binding" evidence="3">
    <location>
        <begin position="29"/>
        <end position="204"/>
    </location>
</feature>
<evidence type="ECO:0000259" key="3">
    <source>
        <dbReference type="PROSITE" id="PS51192"/>
    </source>
</evidence>
<dbReference type="InterPro" id="IPR000330">
    <property type="entry name" value="SNF2_N"/>
</dbReference>
<dbReference type="PANTHER" id="PTHR45629">
    <property type="entry name" value="SNF2/RAD54 FAMILY MEMBER"/>
    <property type="match status" value="1"/>
</dbReference>
<sequence length="527" mass="59069">VVLDPVLGMHMKPHQIAGTKFLYKNLMTKHPNSIVSGCILADEMGLGKTLQSIALIWTLMKQSPFSLTDPIVRKAIIVCPSSLVFNWANEIKKWLGDQRLSAQAITKGGTNASNDVNDFVKGNVKRVLIISYDMLRRHIQMLSRYQNIQLVVCDEGQKLKNIDGNKTIDSLNALPCKMRILLSGTPVQNDLDEFYAMVNWVCPGTLGAPKQFRKIFADAIIKSRDKSCSKDLQRIGKKRLKELIKRTSPIVLRRTSKDIVAQMPPKYEKVIFCRPSPLQKKIYKSLLSSSELKKAIEGNSGQVVFTIISKLTKALNHPDLVTANQIEDEQNNNSNISLKFDINTREFFPSSTNDRVVIVSNYTTSLDLVDTICKKLSYKTVRLDGSTEISKRSDIVSSFNNPSSGIFVFLLSSKAGGVGLNLIGGNRVILLDPSWNPAHDLQAMARVWRFGQPKPVFVYRLLTTGTIEERIFQKQIRKGELESLIMDDVGDANRHFDQGDLKDIFIFSENTSCDTYDLLAPTLGKPD</sequence>
<dbReference type="Gene3D" id="3.40.50.300">
    <property type="entry name" value="P-loop containing nucleotide triphosphate hydrolases"/>
    <property type="match status" value="1"/>
</dbReference>
<dbReference type="CDD" id="cd18793">
    <property type="entry name" value="SF2_C_SNF"/>
    <property type="match status" value="1"/>
</dbReference>
<dbReference type="eggNOG" id="KOG0390">
    <property type="taxonomic scope" value="Eukaryota"/>
</dbReference>
<name>L1JKK0_GUITC</name>
<dbReference type="PROSITE" id="PS51194">
    <property type="entry name" value="HELICASE_CTER"/>
    <property type="match status" value="1"/>
</dbReference>
<evidence type="ECO:0000313" key="7">
    <source>
        <dbReference type="Proteomes" id="UP000011087"/>
    </source>
</evidence>
<dbReference type="InterPro" id="IPR049730">
    <property type="entry name" value="SNF2/RAD54-like_C"/>
</dbReference>
<feature type="non-terminal residue" evidence="5">
    <location>
        <position position="527"/>
    </location>
</feature>
<dbReference type="GeneID" id="17305696"/>
<dbReference type="Pfam" id="PF00176">
    <property type="entry name" value="SNF2-rel_dom"/>
    <property type="match status" value="1"/>
</dbReference>
<dbReference type="GO" id="GO:0016787">
    <property type="term" value="F:hydrolase activity"/>
    <property type="evidence" value="ECO:0007669"/>
    <property type="project" value="UniProtKB-KW"/>
</dbReference>
<protein>
    <submittedName>
        <fullName evidence="5 6">Uncharacterized protein</fullName>
    </submittedName>
</protein>
<dbReference type="KEGG" id="gtt:GUITHDRAFT_52900"/>
<dbReference type="SMART" id="SM00487">
    <property type="entry name" value="DEXDc"/>
    <property type="match status" value="1"/>
</dbReference>
<feature type="non-terminal residue" evidence="5">
    <location>
        <position position="1"/>
    </location>
</feature>
<dbReference type="PaxDb" id="55529-EKX49058"/>
<dbReference type="GO" id="GO:0005634">
    <property type="term" value="C:nucleus"/>
    <property type="evidence" value="ECO:0007669"/>
    <property type="project" value="TreeGrafter"/>
</dbReference>
<feature type="domain" description="Helicase C-terminal" evidence="4">
    <location>
        <begin position="343"/>
        <end position="497"/>
    </location>
</feature>
<dbReference type="GO" id="GO:0015616">
    <property type="term" value="F:DNA translocase activity"/>
    <property type="evidence" value="ECO:0007669"/>
    <property type="project" value="TreeGrafter"/>
</dbReference>
<dbReference type="PANTHER" id="PTHR45629:SF7">
    <property type="entry name" value="DNA EXCISION REPAIR PROTEIN ERCC-6-RELATED"/>
    <property type="match status" value="1"/>
</dbReference>
<dbReference type="Pfam" id="PF00271">
    <property type="entry name" value="Helicase_C"/>
    <property type="match status" value="1"/>
</dbReference>
<dbReference type="InterPro" id="IPR001650">
    <property type="entry name" value="Helicase_C-like"/>
</dbReference>
<dbReference type="GO" id="GO:0005524">
    <property type="term" value="F:ATP binding"/>
    <property type="evidence" value="ECO:0007669"/>
    <property type="project" value="InterPro"/>
</dbReference>
<dbReference type="STRING" id="905079.L1JKK0"/>
<gene>
    <name evidence="5" type="ORF">GUITHDRAFT_52900</name>
</gene>
<evidence type="ECO:0000256" key="1">
    <source>
        <dbReference type="ARBA" id="ARBA00004229"/>
    </source>
</evidence>
<dbReference type="HOGENOM" id="CLU_000315_17_8_1"/>
<dbReference type="SMART" id="SM00490">
    <property type="entry name" value="HELICc"/>
    <property type="match status" value="1"/>
</dbReference>
<keyword evidence="2" id="KW-0378">Hydrolase</keyword>
<reference evidence="5 7" key="1">
    <citation type="journal article" date="2012" name="Nature">
        <title>Algal genomes reveal evolutionary mosaicism and the fate of nucleomorphs.</title>
        <authorList>
            <consortium name="DOE Joint Genome Institute"/>
            <person name="Curtis B.A."/>
            <person name="Tanifuji G."/>
            <person name="Burki F."/>
            <person name="Gruber A."/>
            <person name="Irimia M."/>
            <person name="Maruyama S."/>
            <person name="Arias M.C."/>
            <person name="Ball S.G."/>
            <person name="Gile G.H."/>
            <person name="Hirakawa Y."/>
            <person name="Hopkins J.F."/>
            <person name="Kuo A."/>
            <person name="Rensing S.A."/>
            <person name="Schmutz J."/>
            <person name="Symeonidi A."/>
            <person name="Elias M."/>
            <person name="Eveleigh R.J."/>
            <person name="Herman E.K."/>
            <person name="Klute M.J."/>
            <person name="Nakayama T."/>
            <person name="Obornik M."/>
            <person name="Reyes-Prieto A."/>
            <person name="Armbrust E.V."/>
            <person name="Aves S.J."/>
            <person name="Beiko R.G."/>
            <person name="Coutinho P."/>
            <person name="Dacks J.B."/>
            <person name="Durnford D.G."/>
            <person name="Fast N.M."/>
            <person name="Green B.R."/>
            <person name="Grisdale C.J."/>
            <person name="Hempel F."/>
            <person name="Henrissat B."/>
            <person name="Hoppner M.P."/>
            <person name="Ishida K."/>
            <person name="Kim E."/>
            <person name="Koreny L."/>
            <person name="Kroth P.G."/>
            <person name="Liu Y."/>
            <person name="Malik S.B."/>
            <person name="Maier U.G."/>
            <person name="McRose D."/>
            <person name="Mock T."/>
            <person name="Neilson J.A."/>
            <person name="Onodera N.T."/>
            <person name="Poole A.M."/>
            <person name="Pritham E.J."/>
            <person name="Richards T.A."/>
            <person name="Rocap G."/>
            <person name="Roy S.W."/>
            <person name="Sarai C."/>
            <person name="Schaack S."/>
            <person name="Shirato S."/>
            <person name="Slamovits C.H."/>
            <person name="Spencer D.F."/>
            <person name="Suzuki S."/>
            <person name="Worden A.Z."/>
            <person name="Zauner S."/>
            <person name="Barry K."/>
            <person name="Bell C."/>
            <person name="Bharti A.K."/>
            <person name="Crow J.A."/>
            <person name="Grimwood J."/>
            <person name="Kramer R."/>
            <person name="Lindquist E."/>
            <person name="Lucas S."/>
            <person name="Salamov A."/>
            <person name="McFadden G.I."/>
            <person name="Lane C.E."/>
            <person name="Keeling P.J."/>
            <person name="Gray M.W."/>
            <person name="Grigoriev I.V."/>
            <person name="Archibald J.M."/>
        </authorList>
    </citation>
    <scope>NUCLEOTIDE SEQUENCE</scope>
    <source>
        <strain evidence="5 7">CCMP2712</strain>
    </source>
</reference>
<dbReference type="OMA" id="KMICVEV"/>
<dbReference type="GO" id="GO:0009507">
    <property type="term" value="C:chloroplast"/>
    <property type="evidence" value="ECO:0007669"/>
    <property type="project" value="UniProtKB-SubCell"/>
</dbReference>
<dbReference type="InterPro" id="IPR014001">
    <property type="entry name" value="Helicase_ATP-bd"/>
</dbReference>
<dbReference type="Proteomes" id="UP000011087">
    <property type="component" value="Unassembled WGS sequence"/>
</dbReference>
<evidence type="ECO:0000313" key="5">
    <source>
        <dbReference type="EMBL" id="EKX49058.1"/>
    </source>
</evidence>
<dbReference type="Gene3D" id="3.40.50.10810">
    <property type="entry name" value="Tandem AAA-ATPase domain"/>
    <property type="match status" value="1"/>
</dbReference>
<comment type="subcellular location">
    <subcellularLocation>
        <location evidence="1">Plastid</location>
        <location evidence="1">Chloroplast</location>
    </subcellularLocation>
</comment>
<dbReference type="CDD" id="cd18004">
    <property type="entry name" value="DEXHc_RAD54"/>
    <property type="match status" value="1"/>
</dbReference>
<dbReference type="GO" id="GO:0000724">
    <property type="term" value="P:double-strand break repair via homologous recombination"/>
    <property type="evidence" value="ECO:0007669"/>
    <property type="project" value="TreeGrafter"/>
</dbReference>
<proteinExistence type="predicted"/>
<dbReference type="AlphaFoldDB" id="L1JKK0"/>
<dbReference type="SUPFAM" id="SSF52540">
    <property type="entry name" value="P-loop containing nucleoside triphosphate hydrolases"/>
    <property type="match status" value="2"/>
</dbReference>
<dbReference type="InterPro" id="IPR027417">
    <property type="entry name" value="P-loop_NTPase"/>
</dbReference>
<dbReference type="EMBL" id="JH992983">
    <property type="protein sequence ID" value="EKX49058.1"/>
    <property type="molecule type" value="Genomic_DNA"/>
</dbReference>
<dbReference type="RefSeq" id="XP_005836038.1">
    <property type="nucleotide sequence ID" value="XM_005835981.1"/>
</dbReference>
<dbReference type="InterPro" id="IPR038718">
    <property type="entry name" value="SNF2-like_sf"/>
</dbReference>
<dbReference type="OrthoDB" id="413460at2759"/>
<accession>L1JKK0</accession>
<evidence type="ECO:0000256" key="2">
    <source>
        <dbReference type="ARBA" id="ARBA00022801"/>
    </source>
</evidence>
<evidence type="ECO:0000313" key="6">
    <source>
        <dbReference type="EnsemblProtists" id="EKX49058"/>
    </source>
</evidence>
<dbReference type="InterPro" id="IPR050496">
    <property type="entry name" value="SNF2_RAD54_helicase_repair"/>
</dbReference>